<protein>
    <submittedName>
        <fullName evidence="1">Uncharacterized protein</fullName>
    </submittedName>
</protein>
<proteinExistence type="predicted"/>
<gene>
    <name evidence="1" type="ORF">SAMN05414137_11564</name>
</gene>
<sequence length="100" mass="10805">MAQLPHTETDTDTDAGDVAELRAIGGALLTRLAELRERDVGVPPELWQAAERFQPLLDGVDPAPGEGEELWELALTLPRLLTAVESLVGDRVEHVEARGA</sequence>
<name>A0A1H7U4P1_STRJI</name>
<organism evidence="1 2">
    <name type="scientific">Streptacidiphilus jiangxiensis</name>
    <dbReference type="NCBI Taxonomy" id="235985"/>
    <lineage>
        <taxon>Bacteria</taxon>
        <taxon>Bacillati</taxon>
        <taxon>Actinomycetota</taxon>
        <taxon>Actinomycetes</taxon>
        <taxon>Kitasatosporales</taxon>
        <taxon>Streptomycetaceae</taxon>
        <taxon>Streptacidiphilus</taxon>
    </lineage>
</organism>
<accession>A0A1H7U4P1</accession>
<evidence type="ECO:0000313" key="1">
    <source>
        <dbReference type="EMBL" id="SEL91676.1"/>
    </source>
</evidence>
<reference evidence="2" key="1">
    <citation type="submission" date="2016-10" db="EMBL/GenBank/DDBJ databases">
        <authorList>
            <person name="Varghese N."/>
        </authorList>
    </citation>
    <scope>NUCLEOTIDE SEQUENCE [LARGE SCALE GENOMIC DNA]</scope>
    <source>
        <strain evidence="2">DSM 45096 / BCRC 16803 / CGMCC 4.1857 / CIP 109030 / JCM 12277 / KCTC 19219 / NBRC 100920 / 33214</strain>
    </source>
</reference>
<dbReference type="EMBL" id="FOAZ01000015">
    <property type="protein sequence ID" value="SEL91676.1"/>
    <property type="molecule type" value="Genomic_DNA"/>
</dbReference>
<dbReference type="AlphaFoldDB" id="A0A1H7U4P1"/>
<keyword evidence="2" id="KW-1185">Reference proteome</keyword>
<dbReference type="Proteomes" id="UP000183015">
    <property type="component" value="Unassembled WGS sequence"/>
</dbReference>
<evidence type="ECO:0000313" key="2">
    <source>
        <dbReference type="Proteomes" id="UP000183015"/>
    </source>
</evidence>
<dbReference type="eggNOG" id="ENOG5031REH">
    <property type="taxonomic scope" value="Bacteria"/>
</dbReference>
<dbReference type="STRING" id="235985.SAMN05414137_11564"/>